<sequence>MRSVIPEVASATTGPNHPAAREPLAGVCPCGEVLVLTVMPVPFALSSDRSAAACGLGRELVLPRYGVRHPLT</sequence>
<comment type="caution">
    <text evidence="1">The sequence shown here is derived from an EMBL/GenBank/DDBJ whole genome shotgun (WGS) entry which is preliminary data.</text>
</comment>
<evidence type="ECO:0000313" key="2">
    <source>
        <dbReference type="Proteomes" id="UP000605670"/>
    </source>
</evidence>
<proteinExistence type="predicted"/>
<accession>A0A917F221</accession>
<dbReference type="AlphaFoldDB" id="A0A917F221"/>
<dbReference type="Proteomes" id="UP000605670">
    <property type="component" value="Unassembled WGS sequence"/>
</dbReference>
<gene>
    <name evidence="1" type="ORF">GCM10011366_05400</name>
</gene>
<evidence type="ECO:0000313" key="1">
    <source>
        <dbReference type="EMBL" id="GGF40667.1"/>
    </source>
</evidence>
<reference evidence="1" key="2">
    <citation type="submission" date="2020-09" db="EMBL/GenBank/DDBJ databases">
        <authorList>
            <person name="Sun Q."/>
            <person name="Zhou Y."/>
        </authorList>
    </citation>
    <scope>NUCLEOTIDE SEQUENCE</scope>
    <source>
        <strain evidence="1">CGMCC 1.12160</strain>
    </source>
</reference>
<reference evidence="1" key="1">
    <citation type="journal article" date="2014" name="Int. J. Syst. Evol. Microbiol.">
        <title>Complete genome sequence of Corynebacterium casei LMG S-19264T (=DSM 44701T), isolated from a smear-ripened cheese.</title>
        <authorList>
            <consortium name="US DOE Joint Genome Institute (JGI-PGF)"/>
            <person name="Walter F."/>
            <person name="Albersmeier A."/>
            <person name="Kalinowski J."/>
            <person name="Ruckert C."/>
        </authorList>
    </citation>
    <scope>NUCLEOTIDE SEQUENCE</scope>
    <source>
        <strain evidence="1">CGMCC 1.12160</strain>
    </source>
</reference>
<dbReference type="EMBL" id="BMEM01000001">
    <property type="protein sequence ID" value="GGF40667.1"/>
    <property type="molecule type" value="Genomic_DNA"/>
</dbReference>
<organism evidence="1 2">
    <name type="scientific">Ornithinimicrobium tianjinense</name>
    <dbReference type="NCBI Taxonomy" id="1195761"/>
    <lineage>
        <taxon>Bacteria</taxon>
        <taxon>Bacillati</taxon>
        <taxon>Actinomycetota</taxon>
        <taxon>Actinomycetes</taxon>
        <taxon>Micrococcales</taxon>
        <taxon>Ornithinimicrobiaceae</taxon>
        <taxon>Ornithinimicrobium</taxon>
    </lineage>
</organism>
<name>A0A917F221_9MICO</name>
<keyword evidence="2" id="KW-1185">Reference proteome</keyword>
<protein>
    <submittedName>
        <fullName evidence="1">Uncharacterized protein</fullName>
    </submittedName>
</protein>